<comment type="caution">
    <text evidence="1">The sequence shown here is derived from an EMBL/GenBank/DDBJ whole genome shotgun (WGS) entry which is preliminary data.</text>
</comment>
<dbReference type="EMBL" id="JAGTUK010000002">
    <property type="protein sequence ID" value="MBS0023638.1"/>
    <property type="molecule type" value="Genomic_DNA"/>
</dbReference>
<accession>A0ABS5IL29</accession>
<gene>
    <name evidence="1" type="ORF">KE274_05900</name>
</gene>
<proteinExistence type="predicted"/>
<keyword evidence="2" id="KW-1185">Reference proteome</keyword>
<evidence type="ECO:0000313" key="2">
    <source>
        <dbReference type="Proteomes" id="UP000678243"/>
    </source>
</evidence>
<protein>
    <submittedName>
        <fullName evidence="1">Uncharacterized protein</fullName>
    </submittedName>
</protein>
<dbReference type="Proteomes" id="UP000678243">
    <property type="component" value="Unassembled WGS sequence"/>
</dbReference>
<evidence type="ECO:0000313" key="1">
    <source>
        <dbReference type="EMBL" id="MBS0023638.1"/>
    </source>
</evidence>
<sequence>MTPFATTSFDAPPHTWARIRAASHLGDALDTLDHAIAILRAVAHDTAWECSALRALHQTIEGQLHAASAELTRLRGVRDHCLAGGDR</sequence>
<dbReference type="RefSeq" id="WP_211541820.1">
    <property type="nucleotide sequence ID" value="NZ_JAGTUK010000002.1"/>
</dbReference>
<organism evidence="1 2">
    <name type="scientific">Microbacterium paraoxydans</name>
    <dbReference type="NCBI Taxonomy" id="199592"/>
    <lineage>
        <taxon>Bacteria</taxon>
        <taxon>Bacillati</taxon>
        <taxon>Actinomycetota</taxon>
        <taxon>Actinomycetes</taxon>
        <taxon>Micrococcales</taxon>
        <taxon>Microbacteriaceae</taxon>
        <taxon>Microbacterium</taxon>
    </lineage>
</organism>
<reference evidence="1 2" key="1">
    <citation type="submission" date="2021-04" db="EMBL/GenBank/DDBJ databases">
        <title>Whole genome analysis of root endophytic bacterium Microbacterium paraoxydans ku-mp colonizing RP-bio226 rice variety.</title>
        <authorList>
            <person name="Ulaganathan K."/>
            <person name="Latha B."/>
        </authorList>
    </citation>
    <scope>NUCLEOTIDE SEQUENCE [LARGE SCALE GENOMIC DNA]</scope>
    <source>
        <strain evidence="2">ku-mp</strain>
    </source>
</reference>
<name>A0ABS5IL29_9MICO</name>